<name>E6MU80_NEIMH</name>
<sequence>MRNGFGQKRASSFHFRLAKQAADEMPPTRFKGIRQASATESRL</sequence>
<evidence type="ECO:0000313" key="3">
    <source>
        <dbReference type="Proteomes" id="UP000032707"/>
    </source>
</evidence>
<comment type="caution">
    <text evidence="2">The sequence shown here is derived from an EMBL/GenBank/DDBJ whole genome shotgun (WGS) entry which is preliminary data.</text>
</comment>
<gene>
    <name evidence="2" type="ORF">NMH_0322</name>
</gene>
<dbReference type="PATRIC" id="fig|909420.4.peg.130"/>
<protein>
    <submittedName>
        <fullName evidence="2">Uncharacterized protein</fullName>
    </submittedName>
</protein>
<evidence type="ECO:0000256" key="1">
    <source>
        <dbReference type="SAM" id="MobiDB-lite"/>
    </source>
</evidence>
<organism evidence="2 3">
    <name type="scientific">Neisseria meningitidis serogroup B / serotype 15 (strain H44/76)</name>
    <dbReference type="NCBI Taxonomy" id="909420"/>
    <lineage>
        <taxon>Bacteria</taxon>
        <taxon>Pseudomonadati</taxon>
        <taxon>Pseudomonadota</taxon>
        <taxon>Betaproteobacteria</taxon>
        <taxon>Neisseriales</taxon>
        <taxon>Neisseriaceae</taxon>
        <taxon>Neisseria</taxon>
    </lineage>
</organism>
<reference evidence="2 3" key="1">
    <citation type="journal article" date="2011" name="J. Bacteriol.">
        <title>Genome sequence of Neisseria meningitidis serogroup B strain H44/76.</title>
        <authorList>
            <person name="Piet J.R."/>
            <person name="Huis In 't Veld R.A."/>
            <person name="van Schaik B.D."/>
            <person name="van Kampen A.H."/>
            <person name="Baas F."/>
            <person name="van de Beek D."/>
            <person name="Pannekoek Y."/>
            <person name="van der Ende A."/>
        </authorList>
    </citation>
    <scope>NUCLEOTIDE SEQUENCE [LARGE SCALE GENOMIC DNA]</scope>
    <source>
        <strain evidence="2 3">H44/76</strain>
    </source>
</reference>
<feature type="region of interest" description="Disordered" evidence="1">
    <location>
        <begin position="1"/>
        <end position="43"/>
    </location>
</feature>
<dbReference type="EMBL" id="AEQZ01000003">
    <property type="protein sequence ID" value="EFV64892.1"/>
    <property type="molecule type" value="Genomic_DNA"/>
</dbReference>
<dbReference type="Proteomes" id="UP000032707">
    <property type="component" value="Unassembled WGS sequence"/>
</dbReference>
<accession>E6MU80</accession>
<proteinExistence type="predicted"/>
<evidence type="ECO:0000313" key="2">
    <source>
        <dbReference type="EMBL" id="EFV64892.1"/>
    </source>
</evidence>
<dbReference type="AlphaFoldDB" id="E6MU80"/>